<sequence>MTTPNQAPDAPLAAATVGLSPLPDDAPSATADREPRGFAPRYFLASIGIYLAVFAPVVGGLSVKVQSLVPLSQAATQLGLVTGVGAFFALVSQPIVGRLSDRTMRRSGMRKPWIIMGAIGTFFALLGVGLAPNIPVLIVAWAGAQFFSNSAQAGLTATVADQVPEHRRGRISGLLGSSSSIAILIAAVGLSYLPSNLLRMAFPAVVGLVLALLFALTLKDRVLRASPGPFDIKGFLASFVFNPAKYSNLGWAWLTKALIMFGYGALTTYLTLYVAVDFGMTNPVDQLRYNLWATVISVVFTVATSIIGGLWSDRVRRRRIFVTTGGLLIGVGILLAGAAPLFGQSAGLAAILCAEAIVGMGAGLFLSVDTALVIAILPDKENTAKDLGVMNIANTLPQTIAPFVAGLAVIPLGNALFGAGYSVWFIVSAAVAIAGALLVYKVKGIR</sequence>
<proteinExistence type="predicted"/>
<feature type="domain" description="Major facilitator superfamily (MFS) profile" evidence="6">
    <location>
        <begin position="41"/>
        <end position="446"/>
    </location>
</feature>
<dbReference type="Pfam" id="PF07690">
    <property type="entry name" value="MFS_1"/>
    <property type="match status" value="2"/>
</dbReference>
<dbReference type="PROSITE" id="PS50850">
    <property type="entry name" value="MFS"/>
    <property type="match status" value="1"/>
</dbReference>
<organism evidence="7 8">
    <name type="scientific">Gryllotalpicola reticulitermitis</name>
    <dbReference type="NCBI Taxonomy" id="1184153"/>
    <lineage>
        <taxon>Bacteria</taxon>
        <taxon>Bacillati</taxon>
        <taxon>Actinomycetota</taxon>
        <taxon>Actinomycetes</taxon>
        <taxon>Micrococcales</taxon>
        <taxon>Microbacteriaceae</taxon>
        <taxon>Gryllotalpicola</taxon>
    </lineage>
</organism>
<gene>
    <name evidence="7" type="ORF">ACFOYW_03770</name>
</gene>
<feature type="transmembrane region" description="Helical" evidence="5">
    <location>
        <begin position="257"/>
        <end position="276"/>
    </location>
</feature>
<comment type="caution">
    <text evidence="7">The sequence shown here is derived from an EMBL/GenBank/DDBJ whole genome shotgun (WGS) entry which is preliminary data.</text>
</comment>
<evidence type="ECO:0000259" key="6">
    <source>
        <dbReference type="PROSITE" id="PS50850"/>
    </source>
</evidence>
<evidence type="ECO:0000256" key="3">
    <source>
        <dbReference type="ARBA" id="ARBA00022989"/>
    </source>
</evidence>
<dbReference type="Gene3D" id="1.20.1250.20">
    <property type="entry name" value="MFS general substrate transporter like domains"/>
    <property type="match status" value="2"/>
</dbReference>
<feature type="transmembrane region" description="Helical" evidence="5">
    <location>
        <begin position="200"/>
        <end position="218"/>
    </location>
</feature>
<dbReference type="EMBL" id="JBHSCN010000002">
    <property type="protein sequence ID" value="MFC4242481.1"/>
    <property type="molecule type" value="Genomic_DNA"/>
</dbReference>
<feature type="transmembrane region" description="Helical" evidence="5">
    <location>
        <begin position="320"/>
        <end position="342"/>
    </location>
</feature>
<dbReference type="InterPro" id="IPR011701">
    <property type="entry name" value="MFS"/>
</dbReference>
<protein>
    <submittedName>
        <fullName evidence="7">MFS transporter</fullName>
    </submittedName>
</protein>
<name>A0ABV8Q4R0_9MICO</name>
<evidence type="ECO:0000256" key="5">
    <source>
        <dbReference type="SAM" id="Phobius"/>
    </source>
</evidence>
<feature type="transmembrane region" description="Helical" evidence="5">
    <location>
        <begin position="113"/>
        <end position="132"/>
    </location>
</feature>
<feature type="transmembrane region" description="Helical" evidence="5">
    <location>
        <begin position="291"/>
        <end position="311"/>
    </location>
</feature>
<feature type="transmembrane region" description="Helical" evidence="5">
    <location>
        <begin position="348"/>
        <end position="378"/>
    </location>
</feature>
<dbReference type="InterPro" id="IPR020846">
    <property type="entry name" value="MFS_dom"/>
</dbReference>
<dbReference type="SUPFAM" id="SSF103473">
    <property type="entry name" value="MFS general substrate transporter"/>
    <property type="match status" value="1"/>
</dbReference>
<dbReference type="PANTHER" id="PTHR23528:SF1">
    <property type="entry name" value="MAJOR FACILITATOR SUPERFAMILY (MFS) PROFILE DOMAIN-CONTAINING PROTEIN"/>
    <property type="match status" value="1"/>
</dbReference>
<evidence type="ECO:0000256" key="2">
    <source>
        <dbReference type="ARBA" id="ARBA00022692"/>
    </source>
</evidence>
<dbReference type="RefSeq" id="WP_390227314.1">
    <property type="nucleotide sequence ID" value="NZ_JBHSCN010000002.1"/>
</dbReference>
<evidence type="ECO:0000313" key="7">
    <source>
        <dbReference type="EMBL" id="MFC4242481.1"/>
    </source>
</evidence>
<evidence type="ECO:0000256" key="4">
    <source>
        <dbReference type="ARBA" id="ARBA00023136"/>
    </source>
</evidence>
<accession>A0ABV8Q4R0</accession>
<evidence type="ECO:0000256" key="1">
    <source>
        <dbReference type="ARBA" id="ARBA00004651"/>
    </source>
</evidence>
<feature type="transmembrane region" description="Helical" evidence="5">
    <location>
        <begin position="423"/>
        <end position="440"/>
    </location>
</feature>
<feature type="transmembrane region" description="Helical" evidence="5">
    <location>
        <begin position="42"/>
        <end position="62"/>
    </location>
</feature>
<dbReference type="InterPro" id="IPR036259">
    <property type="entry name" value="MFS_trans_sf"/>
</dbReference>
<dbReference type="Proteomes" id="UP001595900">
    <property type="component" value="Unassembled WGS sequence"/>
</dbReference>
<comment type="subcellular location">
    <subcellularLocation>
        <location evidence="1">Cell membrane</location>
        <topology evidence="1">Multi-pass membrane protein</topology>
    </subcellularLocation>
</comment>
<feature type="transmembrane region" description="Helical" evidence="5">
    <location>
        <begin position="399"/>
        <end position="417"/>
    </location>
</feature>
<feature type="transmembrane region" description="Helical" evidence="5">
    <location>
        <begin position="171"/>
        <end position="194"/>
    </location>
</feature>
<dbReference type="PANTHER" id="PTHR23528">
    <property type="match status" value="1"/>
</dbReference>
<keyword evidence="3 5" id="KW-1133">Transmembrane helix</keyword>
<reference evidence="8" key="1">
    <citation type="journal article" date="2019" name="Int. J. Syst. Evol. Microbiol.">
        <title>The Global Catalogue of Microorganisms (GCM) 10K type strain sequencing project: providing services to taxonomists for standard genome sequencing and annotation.</title>
        <authorList>
            <consortium name="The Broad Institute Genomics Platform"/>
            <consortium name="The Broad Institute Genome Sequencing Center for Infectious Disease"/>
            <person name="Wu L."/>
            <person name="Ma J."/>
        </authorList>
    </citation>
    <scope>NUCLEOTIDE SEQUENCE [LARGE SCALE GENOMIC DNA]</scope>
    <source>
        <strain evidence="8">CGMCC 1.10363</strain>
    </source>
</reference>
<keyword evidence="2 5" id="KW-0812">Transmembrane</keyword>
<feature type="transmembrane region" description="Helical" evidence="5">
    <location>
        <begin position="74"/>
        <end position="92"/>
    </location>
</feature>
<keyword evidence="4 5" id="KW-0472">Membrane</keyword>
<evidence type="ECO:0000313" key="8">
    <source>
        <dbReference type="Proteomes" id="UP001595900"/>
    </source>
</evidence>
<feature type="transmembrane region" description="Helical" evidence="5">
    <location>
        <begin position="138"/>
        <end position="159"/>
    </location>
</feature>
<keyword evidence="8" id="KW-1185">Reference proteome</keyword>
<dbReference type="CDD" id="cd06174">
    <property type="entry name" value="MFS"/>
    <property type="match status" value="1"/>
</dbReference>